<dbReference type="EMBL" id="SMDR01000001">
    <property type="protein sequence ID" value="TNJ34757.1"/>
    <property type="molecule type" value="Genomic_DNA"/>
</dbReference>
<dbReference type="Proteomes" id="UP000305760">
    <property type="component" value="Unassembled WGS sequence"/>
</dbReference>
<gene>
    <name evidence="1" type="ORF">E1B00_02960</name>
</gene>
<proteinExistence type="predicted"/>
<protein>
    <submittedName>
        <fullName evidence="1">Uncharacterized protein</fullName>
    </submittedName>
</protein>
<name>A0A5C4RVR3_9GAMM</name>
<dbReference type="OrthoDB" id="5966605at2"/>
<dbReference type="AlphaFoldDB" id="A0A5C4RVR3"/>
<evidence type="ECO:0000313" key="2">
    <source>
        <dbReference type="Proteomes" id="UP000305760"/>
    </source>
</evidence>
<keyword evidence="2" id="KW-1185">Reference proteome</keyword>
<organism evidence="1 2">
    <name type="scientific">Arenimonas terrae</name>
    <dbReference type="NCBI Taxonomy" id="2546226"/>
    <lineage>
        <taxon>Bacteria</taxon>
        <taxon>Pseudomonadati</taxon>
        <taxon>Pseudomonadota</taxon>
        <taxon>Gammaproteobacteria</taxon>
        <taxon>Lysobacterales</taxon>
        <taxon>Lysobacteraceae</taxon>
        <taxon>Arenimonas</taxon>
    </lineage>
</organism>
<dbReference type="RefSeq" id="WP_139445469.1">
    <property type="nucleotide sequence ID" value="NZ_SMDR01000001.1"/>
</dbReference>
<comment type="caution">
    <text evidence="1">The sequence shown here is derived from an EMBL/GenBank/DDBJ whole genome shotgun (WGS) entry which is preliminary data.</text>
</comment>
<reference evidence="1 2" key="1">
    <citation type="submission" date="2019-03" db="EMBL/GenBank/DDBJ databases">
        <title>Arenimonas daejeonensis sp. nov., isolated from compost.</title>
        <authorList>
            <person name="Jeon C.O."/>
        </authorList>
    </citation>
    <scope>NUCLEOTIDE SEQUENCE [LARGE SCALE GENOMIC DNA]</scope>
    <source>
        <strain evidence="1 2">R29</strain>
    </source>
</reference>
<sequence length="63" mass="7210">MGIVIPFPTKQVMDDELAIQLWELVMAGEIGSAEYRRLDAEINRRKAMSAPRREPVRAGSPWR</sequence>
<evidence type="ECO:0000313" key="1">
    <source>
        <dbReference type="EMBL" id="TNJ34757.1"/>
    </source>
</evidence>
<accession>A0A5C4RVR3</accession>